<accession>A0A4R5UM04</accession>
<dbReference type="Proteomes" id="UP000295238">
    <property type="component" value="Unassembled WGS sequence"/>
</dbReference>
<protein>
    <recommendedName>
        <fullName evidence="5">Lipoprotein</fullName>
    </recommendedName>
</protein>
<dbReference type="RefSeq" id="WP_133314228.1">
    <property type="nucleotide sequence ID" value="NZ_SMTL01000001.1"/>
</dbReference>
<name>A0A4R5UM04_9HYPH</name>
<feature type="compositionally biased region" description="Low complexity" evidence="1">
    <location>
        <begin position="37"/>
        <end position="48"/>
    </location>
</feature>
<proteinExistence type="predicted"/>
<evidence type="ECO:0000256" key="2">
    <source>
        <dbReference type="SAM" id="SignalP"/>
    </source>
</evidence>
<keyword evidence="4" id="KW-1185">Reference proteome</keyword>
<evidence type="ECO:0000256" key="1">
    <source>
        <dbReference type="SAM" id="MobiDB-lite"/>
    </source>
</evidence>
<dbReference type="OrthoDB" id="8402420at2"/>
<feature type="region of interest" description="Disordered" evidence="1">
    <location>
        <begin position="37"/>
        <end position="113"/>
    </location>
</feature>
<organism evidence="3 4">
    <name type="scientific">Rhizobium deserti</name>
    <dbReference type="NCBI Taxonomy" id="2547961"/>
    <lineage>
        <taxon>Bacteria</taxon>
        <taxon>Pseudomonadati</taxon>
        <taxon>Pseudomonadota</taxon>
        <taxon>Alphaproteobacteria</taxon>
        <taxon>Hyphomicrobiales</taxon>
        <taxon>Rhizobiaceae</taxon>
        <taxon>Rhizobium/Agrobacterium group</taxon>
        <taxon>Rhizobium</taxon>
    </lineage>
</organism>
<sequence length="176" mass="17186">MLVSVFSFRMLTVRLGAACLSMLMLTSCMTAKTTAEAEPEATQAAEPAGSEAPATAKGGTTASNRYVDPIVSTKQSDSQARAPAGQQPGPDGAPAGFPPAPQQPPSIAGLATQPTGVRAGSVSIFSSATPAPAPSGAGASPSGASISPATGSVFTPRQPLPPSACGTSAQGTNVSC</sequence>
<feature type="compositionally biased region" description="Polar residues" evidence="1">
    <location>
        <begin position="165"/>
        <end position="176"/>
    </location>
</feature>
<feature type="compositionally biased region" description="Low complexity" evidence="1">
    <location>
        <begin position="129"/>
        <end position="152"/>
    </location>
</feature>
<evidence type="ECO:0000313" key="3">
    <source>
        <dbReference type="EMBL" id="TDK38779.1"/>
    </source>
</evidence>
<feature type="chain" id="PRO_5020197880" description="Lipoprotein" evidence="2">
    <location>
        <begin position="31"/>
        <end position="176"/>
    </location>
</feature>
<gene>
    <name evidence="3" type="ORF">E2F50_01100</name>
</gene>
<dbReference type="EMBL" id="SMTL01000001">
    <property type="protein sequence ID" value="TDK38779.1"/>
    <property type="molecule type" value="Genomic_DNA"/>
</dbReference>
<evidence type="ECO:0000313" key="4">
    <source>
        <dbReference type="Proteomes" id="UP000295238"/>
    </source>
</evidence>
<evidence type="ECO:0008006" key="5">
    <source>
        <dbReference type="Google" id="ProtNLM"/>
    </source>
</evidence>
<feature type="signal peptide" evidence="2">
    <location>
        <begin position="1"/>
        <end position="30"/>
    </location>
</feature>
<keyword evidence="2" id="KW-0732">Signal</keyword>
<dbReference type="AlphaFoldDB" id="A0A4R5UM04"/>
<feature type="compositionally biased region" description="Low complexity" evidence="1">
    <location>
        <begin position="79"/>
        <end position="95"/>
    </location>
</feature>
<feature type="region of interest" description="Disordered" evidence="1">
    <location>
        <begin position="129"/>
        <end position="176"/>
    </location>
</feature>
<comment type="caution">
    <text evidence="3">The sequence shown here is derived from an EMBL/GenBank/DDBJ whole genome shotgun (WGS) entry which is preliminary data.</text>
</comment>
<reference evidence="3 4" key="1">
    <citation type="submission" date="2019-03" db="EMBL/GenBank/DDBJ databases">
        <title>Rhizobium sp. nov., an bacterium isolated from biocrust in Mu Us Desert.</title>
        <authorList>
            <person name="Lixiong L."/>
        </authorList>
    </citation>
    <scope>NUCLEOTIDE SEQUENCE [LARGE SCALE GENOMIC DNA]</scope>
    <source>
        <strain evidence="3 4">SPY-1</strain>
    </source>
</reference>